<dbReference type="FunFam" id="2.70.210.12:FF:000001">
    <property type="entry name" value="GTPase Obg"/>
    <property type="match status" value="1"/>
</dbReference>
<proteinExistence type="inferred from homology"/>
<evidence type="ECO:0000259" key="9">
    <source>
        <dbReference type="PROSITE" id="PS51710"/>
    </source>
</evidence>
<dbReference type="AlphaFoldDB" id="A0A948RWS0"/>
<dbReference type="HAMAP" id="MF_01454">
    <property type="entry name" value="GTPase_Obg"/>
    <property type="match status" value="1"/>
</dbReference>
<feature type="binding site" evidence="7">
    <location>
        <begin position="165"/>
        <end position="172"/>
    </location>
    <ligand>
        <name>GTP</name>
        <dbReference type="ChEBI" id="CHEBI:37565"/>
    </ligand>
</feature>
<dbReference type="PANTHER" id="PTHR11702">
    <property type="entry name" value="DEVELOPMENTALLY REGULATED GTP-BINDING PROTEIN-RELATED"/>
    <property type="match status" value="1"/>
</dbReference>
<evidence type="ECO:0000259" key="10">
    <source>
        <dbReference type="PROSITE" id="PS51883"/>
    </source>
</evidence>
<dbReference type="PANTHER" id="PTHR11702:SF31">
    <property type="entry name" value="MITOCHONDRIAL RIBOSOME-ASSOCIATED GTPASE 2"/>
    <property type="match status" value="1"/>
</dbReference>
<dbReference type="InterPro" id="IPR045086">
    <property type="entry name" value="OBG_GTPase"/>
</dbReference>
<keyword evidence="6 7" id="KW-0342">GTP-binding</keyword>
<reference evidence="11" key="1">
    <citation type="submission" date="2021-05" db="EMBL/GenBank/DDBJ databases">
        <title>Energy efficiency and biological interactions define the core microbiome of deep oligotrophic groundwater.</title>
        <authorList>
            <person name="Mehrshad M."/>
            <person name="Lopez-Fernandez M."/>
            <person name="Bell E."/>
            <person name="Bernier-Latmani R."/>
            <person name="Bertilsson S."/>
            <person name="Dopson M."/>
        </authorList>
    </citation>
    <scope>NUCLEOTIDE SEQUENCE</scope>
    <source>
        <strain evidence="11">Modern_marine.mb.64</strain>
    </source>
</reference>
<evidence type="ECO:0000313" key="11">
    <source>
        <dbReference type="EMBL" id="MBU2692465.1"/>
    </source>
</evidence>
<dbReference type="InterPro" id="IPR014100">
    <property type="entry name" value="GTP-bd_Obg/CgtA"/>
</dbReference>
<dbReference type="EMBL" id="JAHJDP010000092">
    <property type="protein sequence ID" value="MBU2692465.1"/>
    <property type="molecule type" value="Genomic_DNA"/>
</dbReference>
<feature type="binding site" evidence="7">
    <location>
        <position position="172"/>
    </location>
    <ligand>
        <name>Mg(2+)</name>
        <dbReference type="ChEBI" id="CHEBI:18420"/>
    </ligand>
</feature>
<comment type="caution">
    <text evidence="11">The sequence shown here is derived from an EMBL/GenBank/DDBJ whole genome shotgun (WGS) entry which is preliminary data.</text>
</comment>
<evidence type="ECO:0000313" key="12">
    <source>
        <dbReference type="Proteomes" id="UP000777784"/>
    </source>
</evidence>
<feature type="region of interest" description="Disordered" evidence="8">
    <location>
        <begin position="125"/>
        <end position="145"/>
    </location>
</feature>
<comment type="cofactor">
    <cofactor evidence="7">
        <name>Mg(2+)</name>
        <dbReference type="ChEBI" id="CHEBI:18420"/>
    </cofactor>
</comment>
<dbReference type="PRINTS" id="PR00326">
    <property type="entry name" value="GTP1OBG"/>
</dbReference>
<dbReference type="Proteomes" id="UP000777784">
    <property type="component" value="Unassembled WGS sequence"/>
</dbReference>
<dbReference type="InterPro" id="IPR031167">
    <property type="entry name" value="G_OBG"/>
</dbReference>
<keyword evidence="5 7" id="KW-0460">Magnesium</keyword>
<dbReference type="Gene3D" id="3.40.50.300">
    <property type="entry name" value="P-loop containing nucleotide triphosphate hydrolases"/>
    <property type="match status" value="1"/>
</dbReference>
<dbReference type="GO" id="GO:0000287">
    <property type="term" value="F:magnesium ion binding"/>
    <property type="evidence" value="ECO:0007669"/>
    <property type="project" value="InterPro"/>
</dbReference>
<feature type="binding site" evidence="7">
    <location>
        <begin position="213"/>
        <end position="216"/>
    </location>
    <ligand>
        <name>GTP</name>
        <dbReference type="ChEBI" id="CHEBI:37565"/>
    </ligand>
</feature>
<gene>
    <name evidence="11" type="primary">obgE</name>
    <name evidence="7" type="synonym">obg</name>
    <name evidence="11" type="ORF">KJ970_16205</name>
</gene>
<feature type="binding site" evidence="7">
    <location>
        <begin position="280"/>
        <end position="283"/>
    </location>
    <ligand>
        <name>GTP</name>
        <dbReference type="ChEBI" id="CHEBI:37565"/>
    </ligand>
</feature>
<dbReference type="GO" id="GO:0005525">
    <property type="term" value="F:GTP binding"/>
    <property type="evidence" value="ECO:0007669"/>
    <property type="project" value="UniProtKB-UniRule"/>
</dbReference>
<comment type="similarity">
    <text evidence="1 7">Belongs to the TRAFAC class OBG-HflX-like GTPase superfamily. OBG GTPase family.</text>
</comment>
<dbReference type="InterPro" id="IPR036726">
    <property type="entry name" value="GTP1_OBG_dom_sf"/>
</dbReference>
<feature type="compositionally biased region" description="Polar residues" evidence="8">
    <location>
        <begin position="129"/>
        <end position="138"/>
    </location>
</feature>
<dbReference type="PROSITE" id="PS00905">
    <property type="entry name" value="GTP1_OBG"/>
    <property type="match status" value="1"/>
</dbReference>
<feature type="binding site" evidence="7">
    <location>
        <position position="192"/>
    </location>
    <ligand>
        <name>Mg(2+)</name>
        <dbReference type="ChEBI" id="CHEBI:18420"/>
    </ligand>
</feature>
<feature type="binding site" evidence="7">
    <location>
        <begin position="306"/>
        <end position="308"/>
    </location>
    <ligand>
        <name>GTP</name>
        <dbReference type="ChEBI" id="CHEBI:37565"/>
    </ligand>
</feature>
<evidence type="ECO:0000256" key="6">
    <source>
        <dbReference type="ARBA" id="ARBA00023134"/>
    </source>
</evidence>
<feature type="domain" description="OBG-type G" evidence="9">
    <location>
        <begin position="159"/>
        <end position="325"/>
    </location>
</feature>
<dbReference type="SUPFAM" id="SSF52540">
    <property type="entry name" value="P-loop containing nucleoside triphosphate hydrolases"/>
    <property type="match status" value="1"/>
</dbReference>
<keyword evidence="2 7" id="KW-0963">Cytoplasm</keyword>
<dbReference type="PIRSF" id="PIRSF002401">
    <property type="entry name" value="GTP_bd_Obg/CgtA"/>
    <property type="match status" value="1"/>
</dbReference>
<evidence type="ECO:0000256" key="5">
    <source>
        <dbReference type="ARBA" id="ARBA00022842"/>
    </source>
</evidence>
<dbReference type="Pfam" id="PF01926">
    <property type="entry name" value="MMR_HSR1"/>
    <property type="match status" value="1"/>
</dbReference>
<keyword evidence="7" id="KW-0479">Metal-binding</keyword>
<keyword evidence="4 7" id="KW-0378">Hydrolase</keyword>
<feature type="domain" description="Obg" evidence="10">
    <location>
        <begin position="1"/>
        <end position="158"/>
    </location>
</feature>
<dbReference type="NCBIfam" id="TIGR02729">
    <property type="entry name" value="Obg_CgtA"/>
    <property type="match status" value="1"/>
</dbReference>
<dbReference type="InterPro" id="IPR027417">
    <property type="entry name" value="P-loop_NTPase"/>
</dbReference>
<dbReference type="GO" id="GO:0003924">
    <property type="term" value="F:GTPase activity"/>
    <property type="evidence" value="ECO:0007669"/>
    <property type="project" value="UniProtKB-UniRule"/>
</dbReference>
<dbReference type="PROSITE" id="PS51883">
    <property type="entry name" value="OBG"/>
    <property type="match status" value="1"/>
</dbReference>
<evidence type="ECO:0000256" key="7">
    <source>
        <dbReference type="HAMAP-Rule" id="MF_01454"/>
    </source>
</evidence>
<dbReference type="InterPro" id="IPR006073">
    <property type="entry name" value="GTP-bd"/>
</dbReference>
<accession>A0A948RWS0</accession>
<dbReference type="Gene3D" id="2.70.210.12">
    <property type="entry name" value="GTP1/OBG domain"/>
    <property type="match status" value="1"/>
</dbReference>
<sequence>MFVDETYIRVRAGDGGHGCVSFRREKYIPKGGPDGGDGGHGGDVVLIADPNQRTLASFRHTPSFRGQRGMSGQGNQKTGASGWDVIIRVPLGTIVTDIEKNELLADLSEPGGRVIVCHGGRGGKGNVHFKSSTQQTPRKATMGTPGEERSLLLTLKLLADVGLVGLPNAGKSTLLSRLSEARPQIADYPFTTLEPHLGVVAIGDGLESFVMADLPGLIEGAHAGKGLGHRFLRHIERTRLLLILIEGISEDPAEDFRVLQNELAEASPALANRPRWIVMTKADLLSPQKRQLGALQAGNDPLLWISSVSGEGLKELKTGIAARLKKMEKMEQEVALEKADVRLPAPQTPDKSSGLFDPYTDKKPWPTRWIIHKRRPHHSGLKKEGSSHA</sequence>
<comment type="function">
    <text evidence="7">An essential GTPase which binds GTP, GDP and possibly (p)ppGpp with moderate affinity, with high nucleotide exchange rates and a fairly low GTP hydrolysis rate. Plays a role in control of the cell cycle, stress response, ribosome biogenesis and in those bacteria that undergo differentiation, in morphogenesis control.</text>
</comment>
<name>A0A948RWS0_UNCEI</name>
<dbReference type="PROSITE" id="PS51710">
    <property type="entry name" value="G_OBG"/>
    <property type="match status" value="1"/>
</dbReference>
<dbReference type="CDD" id="cd01898">
    <property type="entry name" value="Obg"/>
    <property type="match status" value="1"/>
</dbReference>
<evidence type="ECO:0000256" key="4">
    <source>
        <dbReference type="ARBA" id="ARBA00022801"/>
    </source>
</evidence>
<comment type="subunit">
    <text evidence="7">Monomer.</text>
</comment>
<evidence type="ECO:0000256" key="2">
    <source>
        <dbReference type="ARBA" id="ARBA00022490"/>
    </source>
</evidence>
<feature type="binding site" evidence="7">
    <location>
        <begin position="190"/>
        <end position="194"/>
    </location>
    <ligand>
        <name>GTP</name>
        <dbReference type="ChEBI" id="CHEBI:37565"/>
    </ligand>
</feature>
<dbReference type="Pfam" id="PF01018">
    <property type="entry name" value="GTP1_OBG"/>
    <property type="match status" value="1"/>
</dbReference>
<evidence type="ECO:0000256" key="3">
    <source>
        <dbReference type="ARBA" id="ARBA00022741"/>
    </source>
</evidence>
<keyword evidence="3 7" id="KW-0547">Nucleotide-binding</keyword>
<evidence type="ECO:0000256" key="8">
    <source>
        <dbReference type="SAM" id="MobiDB-lite"/>
    </source>
</evidence>
<protein>
    <recommendedName>
        <fullName evidence="7">GTPase Obg</fullName>
        <ecNumber evidence="7">3.6.5.-</ecNumber>
    </recommendedName>
    <alternativeName>
        <fullName evidence="7">GTP-binding protein Obg</fullName>
    </alternativeName>
</protein>
<dbReference type="GO" id="GO:0005737">
    <property type="term" value="C:cytoplasm"/>
    <property type="evidence" value="ECO:0007669"/>
    <property type="project" value="UniProtKB-SubCell"/>
</dbReference>
<evidence type="ECO:0000256" key="1">
    <source>
        <dbReference type="ARBA" id="ARBA00007699"/>
    </source>
</evidence>
<dbReference type="InterPro" id="IPR006074">
    <property type="entry name" value="GTP1-OBG_CS"/>
</dbReference>
<dbReference type="SUPFAM" id="SSF82051">
    <property type="entry name" value="Obg GTP-binding protein N-terminal domain"/>
    <property type="match status" value="1"/>
</dbReference>
<dbReference type="NCBIfam" id="NF008956">
    <property type="entry name" value="PRK12299.1"/>
    <property type="match status" value="1"/>
</dbReference>
<comment type="subcellular location">
    <subcellularLocation>
        <location evidence="7">Cytoplasm</location>
    </subcellularLocation>
</comment>
<dbReference type="EC" id="3.6.5.-" evidence="7"/>
<dbReference type="NCBIfam" id="NF008955">
    <property type="entry name" value="PRK12297.1"/>
    <property type="match status" value="1"/>
</dbReference>
<dbReference type="InterPro" id="IPR006169">
    <property type="entry name" value="GTP1_OBG_dom"/>
</dbReference>
<organism evidence="11 12">
    <name type="scientific">Eiseniibacteriota bacterium</name>
    <dbReference type="NCBI Taxonomy" id="2212470"/>
    <lineage>
        <taxon>Bacteria</taxon>
        <taxon>Candidatus Eiseniibacteriota</taxon>
    </lineage>
</organism>
<dbReference type="GO" id="GO:0042254">
    <property type="term" value="P:ribosome biogenesis"/>
    <property type="evidence" value="ECO:0007669"/>
    <property type="project" value="UniProtKB-UniRule"/>
</dbReference>